<dbReference type="SMART" id="SM00342">
    <property type="entry name" value="HTH_ARAC"/>
    <property type="match status" value="1"/>
</dbReference>
<keyword evidence="4" id="KW-0812">Transmembrane</keyword>
<evidence type="ECO:0000256" key="4">
    <source>
        <dbReference type="SAM" id="Phobius"/>
    </source>
</evidence>
<keyword evidence="4" id="KW-0472">Membrane</keyword>
<dbReference type="InterPro" id="IPR009057">
    <property type="entry name" value="Homeodomain-like_sf"/>
</dbReference>
<dbReference type="PANTHER" id="PTHR43280">
    <property type="entry name" value="ARAC-FAMILY TRANSCRIPTIONAL REGULATOR"/>
    <property type="match status" value="1"/>
</dbReference>
<keyword evidence="3" id="KW-0804">Transcription</keyword>
<feature type="domain" description="HTH araC/xylS-type" evidence="5">
    <location>
        <begin position="632"/>
        <end position="730"/>
    </location>
</feature>
<proteinExistence type="predicted"/>
<sequence>MIFSSKRNGDNVGKRLSLLYVSVILLLYGAAILYVIKNHYVSIDEKIANHISDYKTMSRNVDTMVQKVVSIGYQFAMDYDTNEWLQNGDNNTDYYTLYKIQRRFISIIDSDEEISSMYLYNKNTNKIFSSNFMISDLEQFPKKAILREYLQKKEEKAAFYQSVFERQTESGASTIVPYITTIPASGTDGGVLVVNVNEKKLLSEMKYNSGGLVFFNANHEVLTYRNEKILKVFENCKEVILKDELIQNEILNTGFIKWENKKYFYTVSNGINRGAKMAYIVPYNEILGEIQYDHNTILYVALVSAALLILSIVTFPYFKRAYAKPLVRYNQNLMDNIDDLRESLISHVLTGKVSSREEIIHKTREFTIELIDKDYLIIVFHINDYYTYLQNTQNEDRQTIGRSILKAIKYMLMLDNIPFVVKTDLDKIAVLLTISPGKKQEKVIGELKKTIGYVQKEIEENFNLSVCAVLTDISNDIKDISSLYAQAVKGLEYRVIFGNNSIIECCDFQPLLAKDSYIYPIREINRIADCIRKGDSKEIEKSLNKIFEDSVYNHFFLPDAMNAIYSNILYSIVKYILELGYSVNDVFQEDIFMVLYGHELISEKKAYILKACNQVFNYKKSMENNMETIIMEQILQYIHNHFDKNISLSSLATEFHMNPSYLSSFIKKNLGFNFIDFVNDLRVEKSLAFLKETDLTIQEIARLCGYDTVHSYIRNFKKNHDVTPAVFRSMHQIKRTTSVISVKSDVQKICTTNN</sequence>
<dbReference type="InterPro" id="IPR018062">
    <property type="entry name" value="HTH_AraC-typ_CS"/>
</dbReference>
<gene>
    <name evidence="6" type="ORF">O9H85_27720</name>
</gene>
<evidence type="ECO:0000256" key="3">
    <source>
        <dbReference type="ARBA" id="ARBA00023163"/>
    </source>
</evidence>
<dbReference type="PROSITE" id="PS00041">
    <property type="entry name" value="HTH_ARAC_FAMILY_1"/>
    <property type="match status" value="1"/>
</dbReference>
<feature type="transmembrane region" description="Helical" evidence="4">
    <location>
        <begin position="297"/>
        <end position="318"/>
    </location>
</feature>
<reference evidence="6 7" key="1">
    <citation type="submission" date="2022-12" db="EMBL/GenBank/DDBJ databases">
        <title>Draft genome sequence of Paenibacillus sp. dW9.</title>
        <authorList>
            <person name="Choi E.-W."/>
            <person name="Kim D.-U."/>
        </authorList>
    </citation>
    <scope>NUCLEOTIDE SEQUENCE [LARGE SCALE GENOMIC DNA]</scope>
    <source>
        <strain evidence="7">dW9</strain>
    </source>
</reference>
<keyword evidence="7" id="KW-1185">Reference proteome</keyword>
<evidence type="ECO:0000313" key="6">
    <source>
        <dbReference type="EMBL" id="MCZ8516123.1"/>
    </source>
</evidence>
<dbReference type="RefSeq" id="WP_269884652.1">
    <property type="nucleotide sequence ID" value="NZ_JAQAGZ010000021.1"/>
</dbReference>
<dbReference type="Pfam" id="PF12833">
    <property type="entry name" value="HTH_18"/>
    <property type="match status" value="1"/>
</dbReference>
<evidence type="ECO:0000259" key="5">
    <source>
        <dbReference type="PROSITE" id="PS01124"/>
    </source>
</evidence>
<dbReference type="PANTHER" id="PTHR43280:SF28">
    <property type="entry name" value="HTH-TYPE TRANSCRIPTIONAL ACTIVATOR RHAS"/>
    <property type="match status" value="1"/>
</dbReference>
<organism evidence="6 7">
    <name type="scientific">Paenibacillus gyeongsangnamensis</name>
    <dbReference type="NCBI Taxonomy" id="3388067"/>
    <lineage>
        <taxon>Bacteria</taxon>
        <taxon>Bacillati</taxon>
        <taxon>Bacillota</taxon>
        <taxon>Bacilli</taxon>
        <taxon>Bacillales</taxon>
        <taxon>Paenibacillaceae</taxon>
        <taxon>Paenibacillus</taxon>
    </lineage>
</organism>
<protein>
    <submittedName>
        <fullName evidence="6">Helix-turn-helix domain-containing protein</fullName>
    </submittedName>
</protein>
<dbReference type="Proteomes" id="UP001527882">
    <property type="component" value="Unassembled WGS sequence"/>
</dbReference>
<comment type="caution">
    <text evidence="6">The sequence shown here is derived from an EMBL/GenBank/DDBJ whole genome shotgun (WGS) entry which is preliminary data.</text>
</comment>
<evidence type="ECO:0000256" key="1">
    <source>
        <dbReference type="ARBA" id="ARBA00023015"/>
    </source>
</evidence>
<dbReference type="EMBL" id="JAQAGZ010000021">
    <property type="protein sequence ID" value="MCZ8516123.1"/>
    <property type="molecule type" value="Genomic_DNA"/>
</dbReference>
<accession>A0ABT4QGV6</accession>
<keyword evidence="4" id="KW-1133">Transmembrane helix</keyword>
<feature type="transmembrane region" description="Helical" evidence="4">
    <location>
        <begin position="16"/>
        <end position="36"/>
    </location>
</feature>
<dbReference type="PROSITE" id="PS01124">
    <property type="entry name" value="HTH_ARAC_FAMILY_2"/>
    <property type="match status" value="1"/>
</dbReference>
<dbReference type="Gene3D" id="1.10.10.60">
    <property type="entry name" value="Homeodomain-like"/>
    <property type="match status" value="2"/>
</dbReference>
<evidence type="ECO:0000256" key="2">
    <source>
        <dbReference type="ARBA" id="ARBA00023125"/>
    </source>
</evidence>
<dbReference type="InterPro" id="IPR018060">
    <property type="entry name" value="HTH_AraC"/>
</dbReference>
<keyword evidence="2" id="KW-0238">DNA-binding</keyword>
<dbReference type="SUPFAM" id="SSF46689">
    <property type="entry name" value="Homeodomain-like"/>
    <property type="match status" value="2"/>
</dbReference>
<keyword evidence="1" id="KW-0805">Transcription regulation</keyword>
<name>A0ABT4QGV6_9BACL</name>
<evidence type="ECO:0000313" key="7">
    <source>
        <dbReference type="Proteomes" id="UP001527882"/>
    </source>
</evidence>